<dbReference type="AlphaFoldDB" id="A0AA87YYZ9"/>
<evidence type="ECO:0000256" key="1">
    <source>
        <dbReference type="ARBA" id="ARBA00009995"/>
    </source>
</evidence>
<dbReference type="SUPFAM" id="SSF53756">
    <property type="entry name" value="UDP-Glycosyltransferase/glycogen phosphorylase"/>
    <property type="match status" value="1"/>
</dbReference>
<evidence type="ECO:0000256" key="2">
    <source>
        <dbReference type="ARBA" id="ARBA00022676"/>
    </source>
</evidence>
<dbReference type="EMBL" id="BTGU01005312">
    <property type="protein sequence ID" value="GMN21740.1"/>
    <property type="molecule type" value="Genomic_DNA"/>
</dbReference>
<sequence>MLAGGGDKPHDSHGGLRQAFLHARRHRHRRHHRRQRPNLSKLHLPPRQLRPPHQKLRDPAEKLFRRERPDCIISDMFYPWTADVAAELGLPRLLFNGSGYFSFCASRSVHERRTGSDDDDDVVLLSGLPHRIELLRSQVADWSTADSNFASFLKVVGESERKSYGAVMNSFDELKPDYVAQLRNTMKIKAWSVVQ</sequence>
<feature type="region of interest" description="Disordered" evidence="3">
    <location>
        <begin position="23"/>
        <end position="58"/>
    </location>
</feature>
<reference evidence="4" key="1">
    <citation type="submission" date="2023-07" db="EMBL/GenBank/DDBJ databases">
        <title>draft genome sequence of fig (Ficus carica).</title>
        <authorList>
            <person name="Takahashi T."/>
            <person name="Nishimura K."/>
        </authorList>
    </citation>
    <scope>NUCLEOTIDE SEQUENCE</scope>
</reference>
<name>A0AA87YYZ9_FICCA</name>
<accession>A0AA87YYZ9</accession>
<dbReference type="Proteomes" id="UP001187192">
    <property type="component" value="Unassembled WGS sequence"/>
</dbReference>
<feature type="compositionally biased region" description="Basic residues" evidence="3">
    <location>
        <begin position="23"/>
        <end position="36"/>
    </location>
</feature>
<protein>
    <submittedName>
        <fullName evidence="4">Uncharacterized protein</fullName>
    </submittedName>
</protein>
<dbReference type="Gene3D" id="3.40.50.2000">
    <property type="entry name" value="Glycogen Phosphorylase B"/>
    <property type="match status" value="1"/>
</dbReference>
<evidence type="ECO:0000256" key="3">
    <source>
        <dbReference type="SAM" id="MobiDB-lite"/>
    </source>
</evidence>
<organism evidence="4 5">
    <name type="scientific">Ficus carica</name>
    <name type="common">Common fig</name>
    <dbReference type="NCBI Taxonomy" id="3494"/>
    <lineage>
        <taxon>Eukaryota</taxon>
        <taxon>Viridiplantae</taxon>
        <taxon>Streptophyta</taxon>
        <taxon>Embryophyta</taxon>
        <taxon>Tracheophyta</taxon>
        <taxon>Spermatophyta</taxon>
        <taxon>Magnoliopsida</taxon>
        <taxon>eudicotyledons</taxon>
        <taxon>Gunneridae</taxon>
        <taxon>Pentapetalae</taxon>
        <taxon>rosids</taxon>
        <taxon>fabids</taxon>
        <taxon>Rosales</taxon>
        <taxon>Moraceae</taxon>
        <taxon>Ficeae</taxon>
        <taxon>Ficus</taxon>
    </lineage>
</organism>
<dbReference type="PANTHER" id="PTHR48047:SF45">
    <property type="entry name" value="SCOPOLETIN GLUCOSYLTRANSFERASE-LIKE"/>
    <property type="match status" value="1"/>
</dbReference>
<comment type="caution">
    <text evidence="4">The sequence shown here is derived from an EMBL/GenBank/DDBJ whole genome shotgun (WGS) entry which is preliminary data.</text>
</comment>
<keyword evidence="2" id="KW-0808">Transferase</keyword>
<dbReference type="PANTHER" id="PTHR48047">
    <property type="entry name" value="GLYCOSYLTRANSFERASE"/>
    <property type="match status" value="1"/>
</dbReference>
<comment type="similarity">
    <text evidence="1">Belongs to the UDP-glycosyltransferase family.</text>
</comment>
<evidence type="ECO:0000313" key="4">
    <source>
        <dbReference type="EMBL" id="GMN21740.1"/>
    </source>
</evidence>
<evidence type="ECO:0000313" key="5">
    <source>
        <dbReference type="Proteomes" id="UP001187192"/>
    </source>
</evidence>
<gene>
    <name evidence="4" type="ORF">TIFTF001_047317</name>
</gene>
<keyword evidence="2" id="KW-0328">Glycosyltransferase</keyword>
<keyword evidence="5" id="KW-1185">Reference proteome</keyword>
<dbReference type="GO" id="GO:0035251">
    <property type="term" value="F:UDP-glucosyltransferase activity"/>
    <property type="evidence" value="ECO:0007669"/>
    <property type="project" value="TreeGrafter"/>
</dbReference>
<proteinExistence type="inferred from homology"/>